<keyword evidence="1" id="KW-0175">Coiled coil</keyword>
<accession>A0ABT2U0L0</accession>
<reference evidence="2 3" key="1">
    <citation type="journal article" date="2021" name="ISME Commun">
        <title>Automated analysis of genomic sequences facilitates high-throughput and comprehensive description of bacteria.</title>
        <authorList>
            <person name="Hitch T.C.A."/>
        </authorList>
    </citation>
    <scope>NUCLEOTIDE SEQUENCE [LARGE SCALE GENOMIC DNA]</scope>
    <source>
        <strain evidence="2 3">Sanger_23</strain>
    </source>
</reference>
<evidence type="ECO:0000256" key="1">
    <source>
        <dbReference type="SAM" id="Coils"/>
    </source>
</evidence>
<comment type="caution">
    <text evidence="2">The sequence shown here is derived from an EMBL/GenBank/DDBJ whole genome shotgun (WGS) entry which is preliminary data.</text>
</comment>
<proteinExistence type="predicted"/>
<sequence length="192" mass="22899">MPESKLHTVVYQVKYQEQISMIYEQYQNTVKPYVAQLEVMENEFPVEILNEVRSIMSHTAKCYETDDENIIEININKANSHMKRCILDCYKYLCLAYSDFYKEFIHTYRFTDLTVIDNGEFWSKLCETVAKAKQQLIAAKENMVEDVEEAYTEFENAYIEYHKIHQLIENSYEHLIKLKRKTFWKVATSILA</sequence>
<dbReference type="Proteomes" id="UP001652409">
    <property type="component" value="Unassembled WGS sequence"/>
</dbReference>
<gene>
    <name evidence="2" type="ORF">OCV61_17785</name>
</gene>
<evidence type="ECO:0000313" key="2">
    <source>
        <dbReference type="EMBL" id="MCU6767219.1"/>
    </source>
</evidence>
<dbReference type="EMBL" id="JAOQJL010000059">
    <property type="protein sequence ID" value="MCU6767219.1"/>
    <property type="molecule type" value="Genomic_DNA"/>
</dbReference>
<evidence type="ECO:0000313" key="3">
    <source>
        <dbReference type="Proteomes" id="UP001652409"/>
    </source>
</evidence>
<name>A0ABT2U0L0_9FIRM</name>
<keyword evidence="3" id="KW-1185">Reference proteome</keyword>
<organism evidence="2 3">
    <name type="scientific">Blautia ammoniilytica</name>
    <dbReference type="NCBI Taxonomy" id="2981782"/>
    <lineage>
        <taxon>Bacteria</taxon>
        <taxon>Bacillati</taxon>
        <taxon>Bacillota</taxon>
        <taxon>Clostridia</taxon>
        <taxon>Lachnospirales</taxon>
        <taxon>Lachnospiraceae</taxon>
        <taxon>Blautia</taxon>
    </lineage>
</organism>
<dbReference type="RefSeq" id="WP_158422879.1">
    <property type="nucleotide sequence ID" value="NZ_JAOQJL010000059.1"/>
</dbReference>
<protein>
    <submittedName>
        <fullName evidence="2">Uncharacterized protein</fullName>
    </submittedName>
</protein>
<feature type="coiled-coil region" evidence="1">
    <location>
        <begin position="129"/>
        <end position="157"/>
    </location>
</feature>